<organism evidence="3 4">
    <name type="scientific">Cuscuta campestris</name>
    <dbReference type="NCBI Taxonomy" id="132261"/>
    <lineage>
        <taxon>Eukaryota</taxon>
        <taxon>Viridiplantae</taxon>
        <taxon>Streptophyta</taxon>
        <taxon>Embryophyta</taxon>
        <taxon>Tracheophyta</taxon>
        <taxon>Spermatophyta</taxon>
        <taxon>Magnoliopsida</taxon>
        <taxon>eudicotyledons</taxon>
        <taxon>Gunneridae</taxon>
        <taxon>Pentapetalae</taxon>
        <taxon>asterids</taxon>
        <taxon>lamiids</taxon>
        <taxon>Solanales</taxon>
        <taxon>Convolvulaceae</taxon>
        <taxon>Cuscuteae</taxon>
        <taxon>Cuscuta</taxon>
        <taxon>Cuscuta subgen. Grammica</taxon>
        <taxon>Cuscuta sect. Cleistogrammica</taxon>
    </lineage>
</organism>
<name>A0A484K811_9ASTE</name>
<evidence type="ECO:0000313" key="4">
    <source>
        <dbReference type="Proteomes" id="UP000595140"/>
    </source>
</evidence>
<dbReference type="AlphaFoldDB" id="A0A484K811"/>
<evidence type="ECO:0000313" key="3">
    <source>
        <dbReference type="EMBL" id="VFQ60695.1"/>
    </source>
</evidence>
<dbReference type="Pfam" id="PF19259">
    <property type="entry name" value="Ty3_capsid"/>
    <property type="match status" value="1"/>
</dbReference>
<dbReference type="InterPro" id="IPR045358">
    <property type="entry name" value="Ty3_capsid"/>
</dbReference>
<sequence length="256" mass="29568">MTRNRNSEPVNEEAEDKFAAIQTQLQKLMEGMTIINDRSSKTDQELGKLKEILRTMEPRDKDREEESSHGNKRSEGSYHPTSSDNTLTRFSRLDFPKFSDSDLRTWLYKVEQIFAMDEIPSEQKVKIASIHLEGEAIAWHRSYIRNVNMANQSWTEYVLALNERFGEAFEDPMEELKNLTQTGSVREYQAAFDKLMTIVNLTNENAISCFIGGLKTELNKAVRMHSPKTLMQAYKIAKLQEEVFCAQARSWGLKND</sequence>
<accession>A0A484K811</accession>
<dbReference type="Proteomes" id="UP000595140">
    <property type="component" value="Unassembled WGS sequence"/>
</dbReference>
<feature type="domain" description="Ty3 transposon capsid-like protein" evidence="2">
    <location>
        <begin position="110"/>
        <end position="242"/>
    </location>
</feature>
<dbReference type="EMBL" id="OOIL02000116">
    <property type="protein sequence ID" value="VFQ60695.1"/>
    <property type="molecule type" value="Genomic_DNA"/>
</dbReference>
<feature type="compositionally biased region" description="Basic and acidic residues" evidence="1">
    <location>
        <begin position="38"/>
        <end position="76"/>
    </location>
</feature>
<feature type="region of interest" description="Disordered" evidence="1">
    <location>
        <begin position="35"/>
        <end position="86"/>
    </location>
</feature>
<gene>
    <name evidence="3" type="ORF">CCAM_LOCUS2471</name>
</gene>
<evidence type="ECO:0000259" key="2">
    <source>
        <dbReference type="Pfam" id="PF19259"/>
    </source>
</evidence>
<keyword evidence="4" id="KW-1185">Reference proteome</keyword>
<protein>
    <recommendedName>
        <fullName evidence="2">Ty3 transposon capsid-like protein domain-containing protein</fullName>
    </recommendedName>
</protein>
<evidence type="ECO:0000256" key="1">
    <source>
        <dbReference type="SAM" id="MobiDB-lite"/>
    </source>
</evidence>
<reference evidence="3 4" key="1">
    <citation type="submission" date="2018-04" db="EMBL/GenBank/DDBJ databases">
        <authorList>
            <person name="Vogel A."/>
        </authorList>
    </citation>
    <scope>NUCLEOTIDE SEQUENCE [LARGE SCALE GENOMIC DNA]</scope>
</reference>
<dbReference type="OrthoDB" id="1304790at2759"/>
<proteinExistence type="predicted"/>